<sequence>MESFGSMCVVELRELLGRVAVRLSKSAITGRSTCNCQWRARVMPGKSSGTPSASLWRGYANPGACTGAPALAHGVIVPSPAQVCFQELFLGLDQI</sequence>
<dbReference type="Proteomes" id="UP000237105">
    <property type="component" value="Unassembled WGS sequence"/>
</dbReference>
<name>A0A2P5B1X4_PARAD</name>
<keyword evidence="2" id="KW-1185">Reference proteome</keyword>
<evidence type="ECO:0000313" key="1">
    <source>
        <dbReference type="EMBL" id="PON42792.1"/>
    </source>
</evidence>
<proteinExistence type="predicted"/>
<reference evidence="2" key="1">
    <citation type="submission" date="2016-06" db="EMBL/GenBank/DDBJ databases">
        <title>Parallel loss of symbiosis genes in relatives of nitrogen-fixing non-legume Parasponia.</title>
        <authorList>
            <person name="Van Velzen R."/>
            <person name="Holmer R."/>
            <person name="Bu F."/>
            <person name="Rutten L."/>
            <person name="Van Zeijl A."/>
            <person name="Liu W."/>
            <person name="Santuari L."/>
            <person name="Cao Q."/>
            <person name="Sharma T."/>
            <person name="Shen D."/>
            <person name="Roswanjaya Y."/>
            <person name="Wardhani T."/>
            <person name="Kalhor M.S."/>
            <person name="Jansen J."/>
            <person name="Van den Hoogen J."/>
            <person name="Gungor B."/>
            <person name="Hartog M."/>
            <person name="Hontelez J."/>
            <person name="Verver J."/>
            <person name="Yang W.-C."/>
            <person name="Schijlen E."/>
            <person name="Repin R."/>
            <person name="Schilthuizen M."/>
            <person name="Schranz E."/>
            <person name="Heidstra R."/>
            <person name="Miyata K."/>
            <person name="Fedorova E."/>
            <person name="Kohlen W."/>
            <person name="Bisseling T."/>
            <person name="Smit S."/>
            <person name="Geurts R."/>
        </authorList>
    </citation>
    <scope>NUCLEOTIDE SEQUENCE [LARGE SCALE GENOMIC DNA]</scope>
    <source>
        <strain evidence="2">cv. WU1-14</strain>
    </source>
</reference>
<evidence type="ECO:0000313" key="2">
    <source>
        <dbReference type="Proteomes" id="UP000237105"/>
    </source>
</evidence>
<accession>A0A2P5B1X4</accession>
<dbReference type="AlphaFoldDB" id="A0A2P5B1X4"/>
<gene>
    <name evidence="1" type="ORF">PanWU01x14_279180</name>
</gene>
<dbReference type="EMBL" id="JXTB01000383">
    <property type="protein sequence ID" value="PON42792.1"/>
    <property type="molecule type" value="Genomic_DNA"/>
</dbReference>
<protein>
    <submittedName>
        <fullName evidence="1">Uncharacterized protein</fullName>
    </submittedName>
</protein>
<comment type="caution">
    <text evidence="1">The sequence shown here is derived from an EMBL/GenBank/DDBJ whole genome shotgun (WGS) entry which is preliminary data.</text>
</comment>
<organism evidence="1 2">
    <name type="scientific">Parasponia andersonii</name>
    <name type="common">Sponia andersonii</name>
    <dbReference type="NCBI Taxonomy" id="3476"/>
    <lineage>
        <taxon>Eukaryota</taxon>
        <taxon>Viridiplantae</taxon>
        <taxon>Streptophyta</taxon>
        <taxon>Embryophyta</taxon>
        <taxon>Tracheophyta</taxon>
        <taxon>Spermatophyta</taxon>
        <taxon>Magnoliopsida</taxon>
        <taxon>eudicotyledons</taxon>
        <taxon>Gunneridae</taxon>
        <taxon>Pentapetalae</taxon>
        <taxon>rosids</taxon>
        <taxon>fabids</taxon>
        <taxon>Rosales</taxon>
        <taxon>Cannabaceae</taxon>
        <taxon>Parasponia</taxon>
    </lineage>
</organism>